<evidence type="ECO:0000313" key="1">
    <source>
        <dbReference type="EMBL" id="CDI80951.1"/>
    </source>
</evidence>
<dbReference type="Proteomes" id="UP000018201">
    <property type="component" value="Unassembled WGS sequence"/>
</dbReference>
<gene>
    <name evidence="1" type="ORF">EPH_0035130</name>
</gene>
<organism evidence="1 2">
    <name type="scientific">Eimeria praecox</name>
    <dbReference type="NCBI Taxonomy" id="51316"/>
    <lineage>
        <taxon>Eukaryota</taxon>
        <taxon>Sar</taxon>
        <taxon>Alveolata</taxon>
        <taxon>Apicomplexa</taxon>
        <taxon>Conoidasida</taxon>
        <taxon>Coccidia</taxon>
        <taxon>Eucoccidiorida</taxon>
        <taxon>Eimeriorina</taxon>
        <taxon>Eimeriidae</taxon>
        <taxon>Eimeria</taxon>
    </lineage>
</organism>
<protein>
    <submittedName>
        <fullName evidence="1">Uncharacterized protein</fullName>
    </submittedName>
</protein>
<proteinExistence type="predicted"/>
<reference evidence="1" key="1">
    <citation type="submission" date="2013-10" db="EMBL/GenBank/DDBJ databases">
        <title>Genomic analysis of the causative agents of coccidiosis in chickens.</title>
        <authorList>
            <person name="Reid A.J."/>
            <person name="Blake D."/>
            <person name="Billington K."/>
            <person name="Browne H."/>
            <person name="Dunn M."/>
            <person name="Hung S."/>
            <person name="Kawahara F."/>
            <person name="Miranda-Saavedra D."/>
            <person name="Mourier T."/>
            <person name="Nagra H."/>
            <person name="Otto T.D."/>
            <person name="Rawlings N."/>
            <person name="Sanchez A."/>
            <person name="Sanders M."/>
            <person name="Subramaniam C."/>
            <person name="Tay Y."/>
            <person name="Dear P."/>
            <person name="Doerig C."/>
            <person name="Gruber A."/>
            <person name="Parkinson J."/>
            <person name="Shirley M."/>
            <person name="Wan K.L."/>
            <person name="Berriman M."/>
            <person name="Tomley F."/>
            <person name="Pain A."/>
        </authorList>
    </citation>
    <scope>NUCLEOTIDE SEQUENCE [LARGE SCALE GENOMIC DNA]</scope>
    <source>
        <strain evidence="1">Houghton</strain>
    </source>
</reference>
<sequence length="102" mass="10676">MDFPPQVRTTLLAARNSLANDDVYSSCDFVLPQMGSNLSGRPEGGDIPYDEPLNCNDEICASMGRIVGSRPQPFSLRSSAGVLAGNDVAGMAGSQKIAAGKE</sequence>
<accession>U6GL49</accession>
<dbReference type="EMBL" id="HG691934">
    <property type="protein sequence ID" value="CDI80951.1"/>
    <property type="molecule type" value="Genomic_DNA"/>
</dbReference>
<dbReference type="AlphaFoldDB" id="U6GL49"/>
<dbReference type="VEuPathDB" id="ToxoDB:EPH_0035130"/>
<name>U6GL49_9EIME</name>
<evidence type="ECO:0000313" key="2">
    <source>
        <dbReference type="Proteomes" id="UP000018201"/>
    </source>
</evidence>
<reference evidence="1" key="2">
    <citation type="submission" date="2013-10" db="EMBL/GenBank/DDBJ databases">
        <authorList>
            <person name="Aslett M."/>
        </authorList>
    </citation>
    <scope>NUCLEOTIDE SEQUENCE [LARGE SCALE GENOMIC DNA]</scope>
    <source>
        <strain evidence="1">Houghton</strain>
    </source>
</reference>
<keyword evidence="2" id="KW-1185">Reference proteome</keyword>